<dbReference type="EMBL" id="CM051400">
    <property type="protein sequence ID" value="KAJ4714661.1"/>
    <property type="molecule type" value="Genomic_DNA"/>
</dbReference>
<reference evidence="1 2" key="1">
    <citation type="journal article" date="2023" name="Science">
        <title>Complex scaffold remodeling in plant triterpene biosynthesis.</title>
        <authorList>
            <person name="De La Pena R."/>
            <person name="Hodgson H."/>
            <person name="Liu J.C."/>
            <person name="Stephenson M.J."/>
            <person name="Martin A.C."/>
            <person name="Owen C."/>
            <person name="Harkess A."/>
            <person name="Leebens-Mack J."/>
            <person name="Jimenez L.E."/>
            <person name="Osbourn A."/>
            <person name="Sattely E.S."/>
        </authorList>
    </citation>
    <scope>NUCLEOTIDE SEQUENCE [LARGE SCALE GENOMIC DNA]</scope>
    <source>
        <strain evidence="2">cv. JPN11</strain>
        <tissue evidence="1">Leaf</tissue>
    </source>
</reference>
<keyword evidence="2" id="KW-1185">Reference proteome</keyword>
<organism evidence="1 2">
    <name type="scientific">Melia azedarach</name>
    <name type="common">Chinaberry tree</name>
    <dbReference type="NCBI Taxonomy" id="155640"/>
    <lineage>
        <taxon>Eukaryota</taxon>
        <taxon>Viridiplantae</taxon>
        <taxon>Streptophyta</taxon>
        <taxon>Embryophyta</taxon>
        <taxon>Tracheophyta</taxon>
        <taxon>Spermatophyta</taxon>
        <taxon>Magnoliopsida</taxon>
        <taxon>eudicotyledons</taxon>
        <taxon>Gunneridae</taxon>
        <taxon>Pentapetalae</taxon>
        <taxon>rosids</taxon>
        <taxon>malvids</taxon>
        <taxon>Sapindales</taxon>
        <taxon>Meliaceae</taxon>
        <taxon>Melia</taxon>
    </lineage>
</organism>
<name>A0ACC1XU10_MELAZ</name>
<comment type="caution">
    <text evidence="1">The sequence shown here is derived from an EMBL/GenBank/DDBJ whole genome shotgun (WGS) entry which is preliminary data.</text>
</comment>
<sequence>MASPSSGRLAIVPSARVLQSPFTDETIWKRLKDAGFDEESIKRRDKAALIAYIAKLEAEIFEHQHHMGLLILERKELATKYEQIKASAEAAEIVHKRDQAAHLSAMAEAKRREESLKKSLGVEKECIASIEKTLHEMRAESAETKIAADSKLVEARCMVEDAQRKFADAEAKFHAAESLQAEAHRYHRTAERKLQEVEAREDDLSRRILSFKTDCEEKDKEIHRERQSLSERKKILQKEHERLLDAQTSLNEREEYILSRSQELSRIEKELEASRASVEEKLGALDGEKSNLQLTMVSLSKREQAVIEREALLNKKEQELLLSQEKLASRESIEIQKVIANHESTLRVKKSEFEAELEMKCKLVEDEIENKRRAWELRDLDLSQREDSLVEREHDLEVKARALVDKEKDVMERTHMLDEKGRSLIASEKEMVLKKSLLQKEKEDLNKLKSDLQRSLSSLDEKKKQIDCAKEKLEAMKNEADELSLLEMKLKEELDAVRAQKLELMAEADKLQVEKAKFEAEWESIDEKRGELQKEAERVAVEKEAVSKFLKDERDSLRQERDAMRDQHKCDVESLNREREEFMNKMVHEHSEWFTKIQQERADFLLGIEMQKRDLESCIEKRCEELESSLREREKAFEEEKQRELQHISSLKEKAEKELEQVTLEMKRLDSERMEINLDRQRRDREWAELNHSIEELKVQRQKLEKQRELLHADRKEIQAETERLKELEDLKIAVDYMAVSEMQRSRVEHSPQKISANRYLKQQTGVPHADLGSQKILDITNNDNGFNSPPSPKADGTSFPGPVRFSWIKRYADLIFKPSAEKPQVTDEEKSLTSDHEDASLTINSKNRQPLRYSLGEPKVILEVPSGDKVVKGKHDLESENKKGVAGKCTQSVSEDKIHASRKRRVETDFVGPSELQRQNNKKRRQQEDFPGNSSEEALSHCVISEQQNDPDDQHAFISDSHTQGGNEETSVLIIDKIIKVSEVTYETNDADNINQEKIDGVQNPVAESDNDILKVGGTNGHSNLTCAENVFIPCVSETEGMTQEKQMGNIKQLIESAQSENEMGDDKLKELDLVQSEDEQIARRTRSKHKL</sequence>
<evidence type="ECO:0000313" key="2">
    <source>
        <dbReference type="Proteomes" id="UP001164539"/>
    </source>
</evidence>
<gene>
    <name evidence="1" type="ORF">OWV82_013113</name>
</gene>
<protein>
    <submittedName>
        <fullName evidence="1">Protein CROWDED NUCLEI</fullName>
    </submittedName>
</protein>
<evidence type="ECO:0000313" key="1">
    <source>
        <dbReference type="EMBL" id="KAJ4714661.1"/>
    </source>
</evidence>
<accession>A0ACC1XU10</accession>
<proteinExistence type="predicted"/>
<dbReference type="Proteomes" id="UP001164539">
    <property type="component" value="Chromosome 7"/>
</dbReference>